<dbReference type="PANTHER" id="PTHR46558">
    <property type="entry name" value="TRACRIPTIONAL REGULATORY PROTEIN-RELATED-RELATED"/>
    <property type="match status" value="1"/>
</dbReference>
<dbReference type="Pfam" id="PF01381">
    <property type="entry name" value="HTH_3"/>
    <property type="match status" value="1"/>
</dbReference>
<dbReference type="AlphaFoldDB" id="A0A212LY43"/>
<dbReference type="CDD" id="cd00093">
    <property type="entry name" value="HTH_XRE"/>
    <property type="match status" value="1"/>
</dbReference>
<keyword evidence="1" id="KW-0238">DNA-binding</keyword>
<dbReference type="RefSeq" id="WP_353867147.1">
    <property type="nucleotide sequence ID" value="NZ_LT608335.1"/>
</dbReference>
<reference evidence="3" key="1">
    <citation type="submission" date="2016-08" db="EMBL/GenBank/DDBJ databases">
        <authorList>
            <person name="Seilhamer J.J."/>
        </authorList>
    </citation>
    <scope>NUCLEOTIDE SEQUENCE</scope>
    <source>
        <strain evidence="3">86</strain>
    </source>
</reference>
<evidence type="ECO:0000313" key="3">
    <source>
        <dbReference type="EMBL" id="SCM82309.1"/>
    </source>
</evidence>
<dbReference type="InterPro" id="IPR001387">
    <property type="entry name" value="Cro/C1-type_HTH"/>
</dbReference>
<sequence>MIGSRIKQARLACNLSQLSLAKKVDISRYRLNKYEKNEIVPDSEMLMKIAKATDKRVEYFFRKIEVDLKIVHVGCIP</sequence>
<dbReference type="GO" id="GO:0003677">
    <property type="term" value="F:DNA binding"/>
    <property type="evidence" value="ECO:0007669"/>
    <property type="project" value="UniProtKB-KW"/>
</dbReference>
<dbReference type="PROSITE" id="PS50943">
    <property type="entry name" value="HTH_CROC1"/>
    <property type="match status" value="1"/>
</dbReference>
<name>A0A212LY43_9FIRM</name>
<dbReference type="PANTHER" id="PTHR46558:SF3">
    <property type="entry name" value="TRANSCRIPTIONAL REGULATOR"/>
    <property type="match status" value="1"/>
</dbReference>
<proteinExistence type="predicted"/>
<dbReference type="EMBL" id="FMJE01000005">
    <property type="protein sequence ID" value="SCM82309.1"/>
    <property type="molecule type" value="Genomic_DNA"/>
</dbReference>
<feature type="domain" description="HTH cro/C1-type" evidence="2">
    <location>
        <begin position="6"/>
        <end position="60"/>
    </location>
</feature>
<dbReference type="SUPFAM" id="SSF47413">
    <property type="entry name" value="lambda repressor-like DNA-binding domains"/>
    <property type="match status" value="1"/>
</dbReference>
<evidence type="ECO:0000259" key="2">
    <source>
        <dbReference type="PROSITE" id="PS50943"/>
    </source>
</evidence>
<gene>
    <name evidence="3" type="ORF">KL86SPO_50080</name>
</gene>
<dbReference type="InterPro" id="IPR010982">
    <property type="entry name" value="Lambda_DNA-bd_dom_sf"/>
</dbReference>
<organism evidence="3">
    <name type="scientific">uncultured Sporomusa sp</name>
    <dbReference type="NCBI Taxonomy" id="307249"/>
    <lineage>
        <taxon>Bacteria</taxon>
        <taxon>Bacillati</taxon>
        <taxon>Bacillota</taxon>
        <taxon>Negativicutes</taxon>
        <taxon>Selenomonadales</taxon>
        <taxon>Sporomusaceae</taxon>
        <taxon>Sporomusa</taxon>
        <taxon>environmental samples</taxon>
    </lineage>
</organism>
<accession>A0A212LY43</accession>
<evidence type="ECO:0000256" key="1">
    <source>
        <dbReference type="ARBA" id="ARBA00023125"/>
    </source>
</evidence>
<dbReference type="Gene3D" id="1.10.260.40">
    <property type="entry name" value="lambda repressor-like DNA-binding domains"/>
    <property type="match status" value="1"/>
</dbReference>
<dbReference type="SMART" id="SM00530">
    <property type="entry name" value="HTH_XRE"/>
    <property type="match status" value="1"/>
</dbReference>
<protein>
    <recommendedName>
        <fullName evidence="2">HTH cro/C1-type domain-containing protein</fullName>
    </recommendedName>
</protein>